<keyword evidence="2" id="KW-1185">Reference proteome</keyword>
<evidence type="ECO:0000313" key="1">
    <source>
        <dbReference type="EMBL" id="OQR75173.1"/>
    </source>
</evidence>
<organism evidence="1 2">
    <name type="scientific">Tropilaelaps mercedesae</name>
    <dbReference type="NCBI Taxonomy" id="418985"/>
    <lineage>
        <taxon>Eukaryota</taxon>
        <taxon>Metazoa</taxon>
        <taxon>Ecdysozoa</taxon>
        <taxon>Arthropoda</taxon>
        <taxon>Chelicerata</taxon>
        <taxon>Arachnida</taxon>
        <taxon>Acari</taxon>
        <taxon>Parasitiformes</taxon>
        <taxon>Mesostigmata</taxon>
        <taxon>Gamasina</taxon>
        <taxon>Dermanyssoidea</taxon>
        <taxon>Laelapidae</taxon>
        <taxon>Tropilaelaps</taxon>
    </lineage>
</organism>
<comment type="caution">
    <text evidence="1">The sequence shown here is derived from an EMBL/GenBank/DDBJ whole genome shotgun (WGS) entry which is preliminary data.</text>
</comment>
<dbReference type="Proteomes" id="UP000192247">
    <property type="component" value="Unassembled WGS sequence"/>
</dbReference>
<evidence type="ECO:0000313" key="2">
    <source>
        <dbReference type="Proteomes" id="UP000192247"/>
    </source>
</evidence>
<name>A0A1V9XP33_9ACAR</name>
<accession>A0A1V9XP33</accession>
<feature type="non-terminal residue" evidence="1">
    <location>
        <position position="286"/>
    </location>
</feature>
<sequence length="286" mass="33586">SFRTLKTEYRSMESLYHALRNRVRTETSIATHWPQVDQRWKNVGNLLKAWWQRLTSGLSYETLTFLQFLDDAEQRLSQPAVPPDMQSDDLVRMGHINGEHDQFCHDLQQISEWFQAAKTDQFKISALYEDSNRRLADITAKTKDRTLLLNVYQLRAKMLTIISKAKGVFQRWKLPIALREGLNHEWDAAKIQLETYTTDFAKLNLEFRAALDGCTASEAMNRAEAERLGREITEQWDDVQTNMRSLYEMLDTLFKNFRFYTESYEKVYAWLQEAEMASTASETQKL</sequence>
<feature type="non-terminal residue" evidence="1">
    <location>
        <position position="1"/>
    </location>
</feature>
<evidence type="ECO:0008006" key="3">
    <source>
        <dbReference type="Google" id="ProtNLM"/>
    </source>
</evidence>
<protein>
    <recommendedName>
        <fullName evidence="3">Nesprin-1-like</fullName>
    </recommendedName>
</protein>
<gene>
    <name evidence="1" type="ORF">BIW11_08601</name>
</gene>
<reference evidence="1 2" key="1">
    <citation type="journal article" date="2017" name="Gigascience">
        <title>Draft genome of the honey bee ectoparasitic mite, Tropilaelaps mercedesae, is shaped by the parasitic life history.</title>
        <authorList>
            <person name="Dong X."/>
            <person name="Armstrong S.D."/>
            <person name="Xia D."/>
            <person name="Makepeace B.L."/>
            <person name="Darby A.C."/>
            <person name="Kadowaki T."/>
        </authorList>
    </citation>
    <scope>NUCLEOTIDE SEQUENCE [LARGE SCALE GENOMIC DNA]</scope>
    <source>
        <strain evidence="1">Wuxi-XJTLU</strain>
    </source>
</reference>
<dbReference type="InParanoid" id="A0A1V9XP33"/>
<dbReference type="EMBL" id="MNPL01006733">
    <property type="protein sequence ID" value="OQR75173.1"/>
    <property type="molecule type" value="Genomic_DNA"/>
</dbReference>
<dbReference type="AlphaFoldDB" id="A0A1V9XP33"/>
<proteinExistence type="predicted"/>